<organism evidence="1 2">
    <name type="scientific">Opisthorchis viverrini</name>
    <name type="common">Southeast Asian liver fluke</name>
    <dbReference type="NCBI Taxonomy" id="6198"/>
    <lineage>
        <taxon>Eukaryota</taxon>
        <taxon>Metazoa</taxon>
        <taxon>Spiralia</taxon>
        <taxon>Lophotrochozoa</taxon>
        <taxon>Platyhelminthes</taxon>
        <taxon>Trematoda</taxon>
        <taxon>Digenea</taxon>
        <taxon>Opisthorchiida</taxon>
        <taxon>Opisthorchiata</taxon>
        <taxon>Opisthorchiidae</taxon>
        <taxon>Opisthorchis</taxon>
    </lineage>
</organism>
<sequence length="234" mass="26072">MGLTVVLSKAASGVPFMQVHTEFPVPGGCLLEHKEFVLFSYGRPFIGTQGICAVSHSFPENTPRVIIIKLLKIHRHPMTGFALCGAHQAQSPGFRQPYVLIETKLHEISEYTPTCKPIRQLNVLHQAASCFSRYDIRDIAIHVYLCNVLLIRLLKIRQQPTTGFALFKAHQCNGSCQSKTMHFDIDLVWCSTFSCLEISQTRDSAGFQASLSKNRMSMNKPSSLDGFSSVCHAT</sequence>
<dbReference type="RefSeq" id="XP_009171882.1">
    <property type="nucleotide sequence ID" value="XM_009173618.1"/>
</dbReference>
<dbReference type="KEGG" id="ovi:T265_14435"/>
<evidence type="ECO:0000313" key="1">
    <source>
        <dbReference type="EMBL" id="KER24371.1"/>
    </source>
</evidence>
<accession>A0A074ZAP1</accession>
<name>A0A074ZAP1_OPIVI</name>
<gene>
    <name evidence="1" type="ORF">T265_14435</name>
</gene>
<dbReference type="OrthoDB" id="6252736at2759"/>
<dbReference type="GeneID" id="20328601"/>
<evidence type="ECO:0000313" key="2">
    <source>
        <dbReference type="Proteomes" id="UP000054324"/>
    </source>
</evidence>
<dbReference type="CTD" id="20328601"/>
<dbReference type="Proteomes" id="UP000054324">
    <property type="component" value="Unassembled WGS sequence"/>
</dbReference>
<dbReference type="EMBL" id="KL596812">
    <property type="protein sequence ID" value="KER24371.1"/>
    <property type="molecule type" value="Genomic_DNA"/>
</dbReference>
<proteinExistence type="predicted"/>
<reference evidence="1 2" key="1">
    <citation type="submission" date="2013-11" db="EMBL/GenBank/DDBJ databases">
        <title>Opisthorchis viverrini - life in the bile duct.</title>
        <authorList>
            <person name="Young N.D."/>
            <person name="Nagarajan N."/>
            <person name="Lin S.J."/>
            <person name="Korhonen P.K."/>
            <person name="Jex A.R."/>
            <person name="Hall R.S."/>
            <person name="Safavi-Hemami H."/>
            <person name="Kaewkong W."/>
            <person name="Bertrand D."/>
            <person name="Gao S."/>
            <person name="Seet Q."/>
            <person name="Wongkham S."/>
            <person name="Teh B.T."/>
            <person name="Wongkham C."/>
            <person name="Intapan P.M."/>
            <person name="Maleewong W."/>
            <person name="Yang X."/>
            <person name="Hu M."/>
            <person name="Wang Z."/>
            <person name="Hofmann A."/>
            <person name="Sternberg P.W."/>
            <person name="Tan P."/>
            <person name="Wang J."/>
            <person name="Gasser R.B."/>
        </authorList>
    </citation>
    <scope>NUCLEOTIDE SEQUENCE [LARGE SCALE GENOMIC DNA]</scope>
</reference>
<dbReference type="AlphaFoldDB" id="A0A074ZAP1"/>
<keyword evidence="2" id="KW-1185">Reference proteome</keyword>
<protein>
    <submittedName>
        <fullName evidence="1">Uncharacterized protein</fullName>
    </submittedName>
</protein>
<dbReference type="STRING" id="6198.A0A074ZAP1"/>